<keyword evidence="2" id="KW-0963">Cytoplasm</keyword>
<name>A0A6J4JXU2_9ACTN</name>
<organism evidence="5">
    <name type="scientific">uncultured Mycobacteriales bacterium</name>
    <dbReference type="NCBI Taxonomy" id="581187"/>
    <lineage>
        <taxon>Bacteria</taxon>
        <taxon>Bacillati</taxon>
        <taxon>Actinomycetota</taxon>
        <taxon>Actinomycetes</taxon>
        <taxon>Mycobacteriales</taxon>
        <taxon>environmental samples</taxon>
    </lineage>
</organism>
<dbReference type="InterPro" id="IPR012340">
    <property type="entry name" value="NA-bd_OB-fold"/>
</dbReference>
<dbReference type="AlphaFoldDB" id="A0A6J4JXU2"/>
<feature type="domain" description="CSD" evidence="4">
    <location>
        <begin position="4"/>
        <end position="67"/>
    </location>
</feature>
<dbReference type="InterPro" id="IPR012156">
    <property type="entry name" value="Cold_shock_CspA"/>
</dbReference>
<dbReference type="InterPro" id="IPR019844">
    <property type="entry name" value="CSD_CS"/>
</dbReference>
<dbReference type="CDD" id="cd04458">
    <property type="entry name" value="CSP_CDS"/>
    <property type="match status" value="1"/>
</dbReference>
<dbReference type="PANTHER" id="PTHR11544">
    <property type="entry name" value="COLD SHOCK DOMAIN CONTAINING PROTEINS"/>
    <property type="match status" value="1"/>
</dbReference>
<gene>
    <name evidence="5" type="ORF">AVDCRST_MAG41-4527</name>
</gene>
<dbReference type="InterPro" id="IPR002059">
    <property type="entry name" value="CSP_DNA-bd"/>
</dbReference>
<evidence type="ECO:0000256" key="3">
    <source>
        <dbReference type="RuleBase" id="RU000408"/>
    </source>
</evidence>
<sequence>GQGTVQGTVQWFNPTKGFGFIAADDTGEDVFVHASEVADGGVLDEGERVEFSRVAGDRGMSAVGVRALDG</sequence>
<dbReference type="EMBL" id="CADCTP010000412">
    <property type="protein sequence ID" value="CAA9290438.1"/>
    <property type="molecule type" value="Genomic_DNA"/>
</dbReference>
<evidence type="ECO:0000313" key="5">
    <source>
        <dbReference type="EMBL" id="CAA9290438.1"/>
    </source>
</evidence>
<accession>A0A6J4JXU2</accession>
<dbReference type="InterPro" id="IPR050181">
    <property type="entry name" value="Cold_shock_domain"/>
</dbReference>
<evidence type="ECO:0000256" key="1">
    <source>
        <dbReference type="ARBA" id="ARBA00004496"/>
    </source>
</evidence>
<reference evidence="5" key="1">
    <citation type="submission" date="2020-02" db="EMBL/GenBank/DDBJ databases">
        <authorList>
            <person name="Meier V. D."/>
        </authorList>
    </citation>
    <scope>NUCLEOTIDE SEQUENCE</scope>
    <source>
        <strain evidence="5">AVDCRST_MAG41</strain>
    </source>
</reference>
<evidence type="ECO:0000256" key="2">
    <source>
        <dbReference type="ARBA" id="ARBA00022490"/>
    </source>
</evidence>
<evidence type="ECO:0000259" key="4">
    <source>
        <dbReference type="PROSITE" id="PS51857"/>
    </source>
</evidence>
<dbReference type="PROSITE" id="PS51857">
    <property type="entry name" value="CSD_2"/>
    <property type="match status" value="1"/>
</dbReference>
<dbReference type="InterPro" id="IPR011129">
    <property type="entry name" value="CSD"/>
</dbReference>
<comment type="subcellular location">
    <subcellularLocation>
        <location evidence="1 3">Cytoplasm</location>
    </subcellularLocation>
</comment>
<proteinExistence type="predicted"/>
<feature type="non-terminal residue" evidence="5">
    <location>
        <position position="1"/>
    </location>
</feature>
<dbReference type="GO" id="GO:0003676">
    <property type="term" value="F:nucleic acid binding"/>
    <property type="evidence" value="ECO:0007669"/>
    <property type="project" value="InterPro"/>
</dbReference>
<dbReference type="SMART" id="SM00357">
    <property type="entry name" value="CSP"/>
    <property type="match status" value="1"/>
</dbReference>
<dbReference type="SUPFAM" id="SSF50249">
    <property type="entry name" value="Nucleic acid-binding proteins"/>
    <property type="match status" value="1"/>
</dbReference>
<dbReference type="Pfam" id="PF00313">
    <property type="entry name" value="CSD"/>
    <property type="match status" value="1"/>
</dbReference>
<dbReference type="PROSITE" id="PS00352">
    <property type="entry name" value="CSD_1"/>
    <property type="match status" value="1"/>
</dbReference>
<dbReference type="GO" id="GO:0005737">
    <property type="term" value="C:cytoplasm"/>
    <property type="evidence" value="ECO:0007669"/>
    <property type="project" value="UniProtKB-SubCell"/>
</dbReference>
<protein>
    <recommendedName>
        <fullName evidence="4">CSD domain-containing protein</fullName>
    </recommendedName>
</protein>
<dbReference type="PRINTS" id="PR00050">
    <property type="entry name" value="COLDSHOCK"/>
</dbReference>
<dbReference type="Gene3D" id="2.40.50.140">
    <property type="entry name" value="Nucleic acid-binding proteins"/>
    <property type="match status" value="1"/>
</dbReference>
<dbReference type="PIRSF" id="PIRSF002599">
    <property type="entry name" value="Cold_shock_A"/>
    <property type="match status" value="1"/>
</dbReference>